<dbReference type="Pfam" id="PF12796">
    <property type="entry name" value="Ank_2"/>
    <property type="match status" value="1"/>
</dbReference>
<dbReference type="Gene3D" id="1.25.40.20">
    <property type="entry name" value="Ankyrin repeat-containing domain"/>
    <property type="match status" value="1"/>
</dbReference>
<feature type="domain" description="Lsr2 DNA-binding" evidence="2">
    <location>
        <begin position="315"/>
        <end position="349"/>
    </location>
</feature>
<dbReference type="InterPro" id="IPR002110">
    <property type="entry name" value="Ankyrin_rpt"/>
</dbReference>
<dbReference type="InterPro" id="IPR036770">
    <property type="entry name" value="Ankyrin_rpt-contain_sf"/>
</dbReference>
<sequence length="353" mass="37983">MTDYEGWGFGWHGWTDLDKVRARLEEGADPNAGGWPFGPPLHVAAQDGSAEVVAELARRVDDVDAMVHGHTALWRAVAAKRPDNARVLVAAGADPWRDMMSGWSPGRLSLAGPTPELFGSNESLTQEEAAVVQQSRQLIAAVGGSCLEGLGIACVAGVDVAEAVRRLDAEIVNGDYEQMMWAEDPNGPDTILTMWVTGVPGGCVLAQPWGYGPEMSRVTTALSAGTTCYGMYANPKSGHQGSITRDGEVVAHDLHPGGEPNEEGDVLLTYLYQDQALAYCFAYVGLQPADRRAISGPPDAWIRLPERYYPHPGGDRAQDQAIREWARSQGEKISDRGRIPAELVAKFQAPHGS</sequence>
<dbReference type="Pfam" id="PF23359">
    <property type="entry name" value="Lsr2_DNA-bd"/>
    <property type="match status" value="1"/>
</dbReference>
<reference evidence="3 4" key="1">
    <citation type="submission" date="2020-08" db="EMBL/GenBank/DDBJ databases">
        <title>Sequencing the genomes of 1000 actinobacteria strains.</title>
        <authorList>
            <person name="Klenk H.-P."/>
        </authorList>
    </citation>
    <scope>NUCLEOTIDE SEQUENCE [LARGE SCALE GENOMIC DNA]</scope>
    <source>
        <strain evidence="3 4">DSM 43851</strain>
    </source>
</reference>
<accession>A0A7W9NF00</accession>
<organism evidence="3 4">
    <name type="scientific">Kutzneria kofuensis</name>
    <dbReference type="NCBI Taxonomy" id="103725"/>
    <lineage>
        <taxon>Bacteria</taxon>
        <taxon>Bacillati</taxon>
        <taxon>Actinomycetota</taxon>
        <taxon>Actinomycetes</taxon>
        <taxon>Pseudonocardiales</taxon>
        <taxon>Pseudonocardiaceae</taxon>
        <taxon>Kutzneria</taxon>
    </lineage>
</organism>
<dbReference type="InterPro" id="IPR055370">
    <property type="entry name" value="Lsr2_DNA-bd"/>
</dbReference>
<comment type="caution">
    <text evidence="3">The sequence shown here is derived from an EMBL/GenBank/DDBJ whole genome shotgun (WGS) entry which is preliminary data.</text>
</comment>
<dbReference type="AlphaFoldDB" id="A0A7W9NF00"/>
<proteinExistence type="predicted"/>
<keyword evidence="4" id="KW-1185">Reference proteome</keyword>
<dbReference type="Proteomes" id="UP000585638">
    <property type="component" value="Unassembled WGS sequence"/>
</dbReference>
<protein>
    <recommendedName>
        <fullName evidence="2">Lsr2 DNA-binding domain-containing protein</fullName>
    </recommendedName>
</protein>
<dbReference type="Gene3D" id="4.10.320.10">
    <property type="entry name" value="E3-binding domain"/>
    <property type="match status" value="1"/>
</dbReference>
<keyword evidence="1" id="KW-0238">DNA-binding</keyword>
<name>A0A7W9NF00_9PSEU</name>
<dbReference type="InterPro" id="IPR036625">
    <property type="entry name" value="E3-bd_dom_sf"/>
</dbReference>
<evidence type="ECO:0000259" key="2">
    <source>
        <dbReference type="Pfam" id="PF23359"/>
    </source>
</evidence>
<gene>
    <name evidence="3" type="ORF">BJ998_000704</name>
</gene>
<dbReference type="GO" id="GO:0016746">
    <property type="term" value="F:acyltransferase activity"/>
    <property type="evidence" value="ECO:0007669"/>
    <property type="project" value="InterPro"/>
</dbReference>
<dbReference type="EMBL" id="JACHIR010000001">
    <property type="protein sequence ID" value="MBB5889508.1"/>
    <property type="molecule type" value="Genomic_DNA"/>
</dbReference>
<evidence type="ECO:0000313" key="3">
    <source>
        <dbReference type="EMBL" id="MBB5889508.1"/>
    </source>
</evidence>
<evidence type="ECO:0000313" key="4">
    <source>
        <dbReference type="Proteomes" id="UP000585638"/>
    </source>
</evidence>
<dbReference type="SUPFAM" id="SSF48403">
    <property type="entry name" value="Ankyrin repeat"/>
    <property type="match status" value="1"/>
</dbReference>
<dbReference type="GO" id="GO:0003677">
    <property type="term" value="F:DNA binding"/>
    <property type="evidence" value="ECO:0007669"/>
    <property type="project" value="UniProtKB-KW"/>
</dbReference>
<evidence type="ECO:0000256" key="1">
    <source>
        <dbReference type="ARBA" id="ARBA00023125"/>
    </source>
</evidence>